<dbReference type="SUPFAM" id="SSF53597">
    <property type="entry name" value="Dihydrofolate reductase-like"/>
    <property type="match status" value="1"/>
</dbReference>
<organism evidence="10 11">
    <name type="scientific">Vibrio lentus</name>
    <dbReference type="NCBI Taxonomy" id="136468"/>
    <lineage>
        <taxon>Bacteria</taxon>
        <taxon>Pseudomonadati</taxon>
        <taxon>Pseudomonadota</taxon>
        <taxon>Gammaproteobacteria</taxon>
        <taxon>Vibrionales</taxon>
        <taxon>Vibrionaceae</taxon>
        <taxon>Vibrio</taxon>
    </lineage>
</organism>
<evidence type="ECO:0000256" key="1">
    <source>
        <dbReference type="ARBA" id="ARBA00004903"/>
    </source>
</evidence>
<keyword evidence="6" id="KW-0560">Oxidoreductase</keyword>
<proteinExistence type="inferred from homology"/>
<dbReference type="Pfam" id="PF00186">
    <property type="entry name" value="DHFR_1"/>
    <property type="match status" value="1"/>
</dbReference>
<dbReference type="GO" id="GO:0004146">
    <property type="term" value="F:dihydrofolate reductase activity"/>
    <property type="evidence" value="ECO:0007669"/>
    <property type="project" value="UniProtKB-EC"/>
</dbReference>
<dbReference type="GO" id="GO:0046654">
    <property type="term" value="P:tetrahydrofolate biosynthetic process"/>
    <property type="evidence" value="ECO:0007669"/>
    <property type="project" value="UniProtKB-UniPathway"/>
</dbReference>
<sequence>MIKIIVAFDKNRGIGYKGTIPWKVPGEMAWVAKKTKQVSSSNRKNALLMGRNTWDSLPTQPLPERLNVIISRTKKIDTDNAISFSSIDDAFSFFSENEHIEDIYIFGGSEIYSLALSKGIVDEIITTEIQGEFECDTWFQAIPESFKLHTEREYTYNNNVVKRRYYINGSTKNGDV</sequence>
<evidence type="ECO:0000256" key="8">
    <source>
        <dbReference type="RuleBase" id="RU004474"/>
    </source>
</evidence>
<evidence type="ECO:0000313" key="10">
    <source>
        <dbReference type="EMBL" id="TKG09842.1"/>
    </source>
</evidence>
<dbReference type="PRINTS" id="PR00070">
    <property type="entry name" value="DHFR"/>
</dbReference>
<dbReference type="PROSITE" id="PS00075">
    <property type="entry name" value="DHFR_1"/>
    <property type="match status" value="1"/>
</dbReference>
<keyword evidence="4" id="KW-0554">One-carbon metabolism</keyword>
<evidence type="ECO:0000256" key="3">
    <source>
        <dbReference type="ARBA" id="ARBA00012856"/>
    </source>
</evidence>
<feature type="domain" description="DHFR" evidence="9">
    <location>
        <begin position="1"/>
        <end position="176"/>
    </location>
</feature>
<reference evidence="10 11" key="1">
    <citation type="submission" date="2019-04" db="EMBL/GenBank/DDBJ databases">
        <title>A reverse ecology approach based on a biological definition of microbial populations.</title>
        <authorList>
            <person name="Arevalo P."/>
            <person name="Vaninsberghe D."/>
            <person name="Elsherbini J."/>
            <person name="Gore J."/>
            <person name="Polz M."/>
        </authorList>
    </citation>
    <scope>NUCLEOTIDE SEQUENCE [LARGE SCALE GENOMIC DNA]</scope>
    <source>
        <strain evidence="10 11">10N.222.48.A1</strain>
    </source>
</reference>
<dbReference type="EC" id="1.5.1.3" evidence="3"/>
<dbReference type="InterPro" id="IPR024072">
    <property type="entry name" value="DHFR-like_dom_sf"/>
</dbReference>
<dbReference type="PROSITE" id="PS51330">
    <property type="entry name" value="DHFR_2"/>
    <property type="match status" value="1"/>
</dbReference>
<dbReference type="RefSeq" id="WP_076668079.1">
    <property type="nucleotide sequence ID" value="NZ_JAJGZO010000001.1"/>
</dbReference>
<dbReference type="GO" id="GO:0046655">
    <property type="term" value="P:folic acid metabolic process"/>
    <property type="evidence" value="ECO:0007669"/>
    <property type="project" value="TreeGrafter"/>
</dbReference>
<evidence type="ECO:0000256" key="4">
    <source>
        <dbReference type="ARBA" id="ARBA00022563"/>
    </source>
</evidence>
<evidence type="ECO:0000256" key="7">
    <source>
        <dbReference type="ARBA" id="ARBA00025067"/>
    </source>
</evidence>
<protein>
    <recommendedName>
        <fullName evidence="3">dihydrofolate reductase</fullName>
        <ecNumber evidence="3">1.5.1.3</ecNumber>
    </recommendedName>
</protein>
<comment type="caution">
    <text evidence="10">The sequence shown here is derived from an EMBL/GenBank/DDBJ whole genome shotgun (WGS) entry which is preliminary data.</text>
</comment>
<evidence type="ECO:0000313" key="11">
    <source>
        <dbReference type="Proteomes" id="UP000305840"/>
    </source>
</evidence>
<dbReference type="InterPro" id="IPR017925">
    <property type="entry name" value="DHFR_CS"/>
</dbReference>
<dbReference type="PANTHER" id="PTHR48069:SF3">
    <property type="entry name" value="DIHYDROFOLATE REDUCTASE"/>
    <property type="match status" value="1"/>
</dbReference>
<dbReference type="PANTHER" id="PTHR48069">
    <property type="entry name" value="DIHYDROFOLATE REDUCTASE"/>
    <property type="match status" value="1"/>
</dbReference>
<dbReference type="GO" id="GO:0006730">
    <property type="term" value="P:one-carbon metabolic process"/>
    <property type="evidence" value="ECO:0007669"/>
    <property type="project" value="UniProtKB-KW"/>
</dbReference>
<dbReference type="Gene3D" id="3.40.430.10">
    <property type="entry name" value="Dihydrofolate Reductase, subunit A"/>
    <property type="match status" value="1"/>
</dbReference>
<evidence type="ECO:0000256" key="6">
    <source>
        <dbReference type="ARBA" id="ARBA00023002"/>
    </source>
</evidence>
<dbReference type="GO" id="GO:0046452">
    <property type="term" value="P:dihydrofolate metabolic process"/>
    <property type="evidence" value="ECO:0007669"/>
    <property type="project" value="TreeGrafter"/>
</dbReference>
<keyword evidence="5" id="KW-0521">NADP</keyword>
<dbReference type="GO" id="GO:0050661">
    <property type="term" value="F:NADP binding"/>
    <property type="evidence" value="ECO:0007669"/>
    <property type="project" value="InterPro"/>
</dbReference>
<name>A0A4U2F457_9VIBR</name>
<dbReference type="CDD" id="cd00209">
    <property type="entry name" value="DHFR"/>
    <property type="match status" value="1"/>
</dbReference>
<dbReference type="UniPathway" id="UPA00077">
    <property type="reaction ID" value="UER00158"/>
</dbReference>
<comment type="similarity">
    <text evidence="2 8">Belongs to the dihydrofolate reductase family.</text>
</comment>
<dbReference type="Proteomes" id="UP000305840">
    <property type="component" value="Unassembled WGS sequence"/>
</dbReference>
<dbReference type="EMBL" id="SYVO01000026">
    <property type="protein sequence ID" value="TKG09842.1"/>
    <property type="molecule type" value="Genomic_DNA"/>
</dbReference>
<gene>
    <name evidence="10" type="ORF">FCV91_09475</name>
</gene>
<accession>A0A4U2F457</accession>
<dbReference type="InterPro" id="IPR012259">
    <property type="entry name" value="DHFR"/>
</dbReference>
<evidence type="ECO:0000256" key="5">
    <source>
        <dbReference type="ARBA" id="ARBA00022857"/>
    </source>
</evidence>
<evidence type="ECO:0000256" key="2">
    <source>
        <dbReference type="ARBA" id="ARBA00009539"/>
    </source>
</evidence>
<comment type="pathway">
    <text evidence="1">Cofactor biosynthesis; tetrahydrofolate biosynthesis; 5,6,7,8-tetrahydrofolate from 7,8-dihydrofolate: step 1/1.</text>
</comment>
<dbReference type="AlphaFoldDB" id="A0A4U2F457"/>
<dbReference type="InterPro" id="IPR001796">
    <property type="entry name" value="DHFR_dom"/>
</dbReference>
<evidence type="ECO:0000259" key="9">
    <source>
        <dbReference type="PROSITE" id="PS51330"/>
    </source>
</evidence>
<comment type="function">
    <text evidence="7">Key enzyme in folate metabolism. Catalyzes an essential reaction for de novo glycine and purine synthesis, and for DNA precursor synthesis.</text>
</comment>